<organism evidence="2 5">
    <name type="scientific">Medicago truncatula</name>
    <name type="common">Barrel medic</name>
    <name type="synonym">Medicago tribuloides</name>
    <dbReference type="NCBI Taxonomy" id="3880"/>
    <lineage>
        <taxon>Eukaryota</taxon>
        <taxon>Viridiplantae</taxon>
        <taxon>Streptophyta</taxon>
        <taxon>Embryophyta</taxon>
        <taxon>Tracheophyta</taxon>
        <taxon>Spermatophyta</taxon>
        <taxon>Magnoliopsida</taxon>
        <taxon>eudicotyledons</taxon>
        <taxon>Gunneridae</taxon>
        <taxon>Pentapetalae</taxon>
        <taxon>rosids</taxon>
        <taxon>fabids</taxon>
        <taxon>Fabales</taxon>
        <taxon>Fabaceae</taxon>
        <taxon>Papilionoideae</taxon>
        <taxon>50 kb inversion clade</taxon>
        <taxon>NPAAA clade</taxon>
        <taxon>Hologalegina</taxon>
        <taxon>IRL clade</taxon>
        <taxon>Trifolieae</taxon>
        <taxon>Medicago</taxon>
    </lineage>
</organism>
<dbReference type="HOGENOM" id="CLU_2389571_0_0_1"/>
<evidence type="ECO:0000313" key="6">
    <source>
        <dbReference type="Proteomes" id="UP000265566"/>
    </source>
</evidence>
<dbReference type="PaxDb" id="3880-AES82492"/>
<name>G7KYM4_MEDTR</name>
<dbReference type="Proteomes" id="UP000265566">
    <property type="component" value="Chromosome 7"/>
</dbReference>
<dbReference type="EnsemblPlants" id="AES82492">
    <property type="protein sequence ID" value="AES82492"/>
    <property type="gene ID" value="MTR_7g113350"/>
</dbReference>
<evidence type="ECO:0000256" key="1">
    <source>
        <dbReference type="SAM" id="Phobius"/>
    </source>
</evidence>
<reference evidence="2 5" key="1">
    <citation type="journal article" date="2011" name="Nature">
        <title>The Medicago genome provides insight into the evolution of rhizobial symbioses.</title>
        <authorList>
            <person name="Young N.D."/>
            <person name="Debelle F."/>
            <person name="Oldroyd G.E."/>
            <person name="Geurts R."/>
            <person name="Cannon S.B."/>
            <person name="Udvardi M.K."/>
            <person name="Benedito V.A."/>
            <person name="Mayer K.F."/>
            <person name="Gouzy J."/>
            <person name="Schoof H."/>
            <person name="Van de Peer Y."/>
            <person name="Proost S."/>
            <person name="Cook D.R."/>
            <person name="Meyers B.C."/>
            <person name="Spannagl M."/>
            <person name="Cheung F."/>
            <person name="De Mita S."/>
            <person name="Krishnakumar V."/>
            <person name="Gundlach H."/>
            <person name="Zhou S."/>
            <person name="Mudge J."/>
            <person name="Bharti A.K."/>
            <person name="Murray J.D."/>
            <person name="Naoumkina M.A."/>
            <person name="Rosen B."/>
            <person name="Silverstein K.A."/>
            <person name="Tang H."/>
            <person name="Rombauts S."/>
            <person name="Zhao P.X."/>
            <person name="Zhou P."/>
            <person name="Barbe V."/>
            <person name="Bardou P."/>
            <person name="Bechner M."/>
            <person name="Bellec A."/>
            <person name="Berger A."/>
            <person name="Berges H."/>
            <person name="Bidwell S."/>
            <person name="Bisseling T."/>
            <person name="Choisne N."/>
            <person name="Couloux A."/>
            <person name="Denny R."/>
            <person name="Deshpande S."/>
            <person name="Dai X."/>
            <person name="Doyle J.J."/>
            <person name="Dudez A.M."/>
            <person name="Farmer A.D."/>
            <person name="Fouteau S."/>
            <person name="Franken C."/>
            <person name="Gibelin C."/>
            <person name="Gish J."/>
            <person name="Goldstein S."/>
            <person name="Gonzalez A.J."/>
            <person name="Green P.J."/>
            <person name="Hallab A."/>
            <person name="Hartog M."/>
            <person name="Hua A."/>
            <person name="Humphray S.J."/>
            <person name="Jeong D.H."/>
            <person name="Jing Y."/>
            <person name="Jocker A."/>
            <person name="Kenton S.M."/>
            <person name="Kim D.J."/>
            <person name="Klee K."/>
            <person name="Lai H."/>
            <person name="Lang C."/>
            <person name="Lin S."/>
            <person name="Macmil S.L."/>
            <person name="Magdelenat G."/>
            <person name="Matthews L."/>
            <person name="McCorrison J."/>
            <person name="Monaghan E.L."/>
            <person name="Mun J.H."/>
            <person name="Najar F.Z."/>
            <person name="Nicholson C."/>
            <person name="Noirot C."/>
            <person name="O'Bleness M."/>
            <person name="Paule C.R."/>
            <person name="Poulain J."/>
            <person name="Prion F."/>
            <person name="Qin B."/>
            <person name="Qu C."/>
            <person name="Retzel E.F."/>
            <person name="Riddle C."/>
            <person name="Sallet E."/>
            <person name="Samain S."/>
            <person name="Samson N."/>
            <person name="Sanders I."/>
            <person name="Saurat O."/>
            <person name="Scarpelli C."/>
            <person name="Schiex T."/>
            <person name="Segurens B."/>
            <person name="Severin A.J."/>
            <person name="Sherrier D.J."/>
            <person name="Shi R."/>
            <person name="Sims S."/>
            <person name="Singer S.R."/>
            <person name="Sinharoy S."/>
            <person name="Sterck L."/>
            <person name="Viollet A."/>
            <person name="Wang B.B."/>
            <person name="Wang K."/>
            <person name="Wang M."/>
            <person name="Wang X."/>
            <person name="Warfsmann J."/>
            <person name="Weissenbach J."/>
            <person name="White D.D."/>
            <person name="White J.D."/>
            <person name="Wiley G.B."/>
            <person name="Wincker P."/>
            <person name="Xing Y."/>
            <person name="Yang L."/>
            <person name="Yao Z."/>
            <person name="Ying F."/>
            <person name="Zhai J."/>
            <person name="Zhou L."/>
            <person name="Zuber A."/>
            <person name="Denarie J."/>
            <person name="Dixon R.A."/>
            <person name="May G.D."/>
            <person name="Schwartz D.C."/>
            <person name="Rogers J."/>
            <person name="Quetier F."/>
            <person name="Town C.D."/>
            <person name="Roe B.A."/>
        </authorList>
    </citation>
    <scope>NUCLEOTIDE SEQUENCE [LARGE SCALE GENOMIC DNA]</scope>
    <source>
        <strain evidence="2">A17</strain>
        <strain evidence="4 5">cv. Jemalong A17</strain>
    </source>
</reference>
<reference evidence="2 5" key="2">
    <citation type="journal article" date="2014" name="BMC Genomics">
        <title>An improved genome release (version Mt4.0) for the model legume Medicago truncatula.</title>
        <authorList>
            <person name="Tang H."/>
            <person name="Krishnakumar V."/>
            <person name="Bidwell S."/>
            <person name="Rosen B."/>
            <person name="Chan A."/>
            <person name="Zhou S."/>
            <person name="Gentzbittel L."/>
            <person name="Childs K.L."/>
            <person name="Yandell M."/>
            <person name="Gundlach H."/>
            <person name="Mayer K.F."/>
            <person name="Schwartz D.C."/>
            <person name="Town C.D."/>
        </authorList>
    </citation>
    <scope>GENOME REANNOTATION</scope>
    <source>
        <strain evidence="4 5">cv. Jemalong A17</strain>
    </source>
</reference>
<sequence>MGKKLRMLKKIPNKESKRDYQESVGLRHGWTVVGVGGGERVNGDDLVGGGCFMMKMREGELVLLWMVSVLYAMLKNYGDLCVISVLLLVVMVEA</sequence>
<reference evidence="3" key="5">
    <citation type="journal article" date="2018" name="Nat. Plants">
        <title>Whole-genome landscape of Medicago truncatula symbiotic genes.</title>
        <authorList>
            <person name="Pecrix Y."/>
            <person name="Gamas P."/>
            <person name="Carrere S."/>
        </authorList>
    </citation>
    <scope>NUCLEOTIDE SEQUENCE</scope>
    <source>
        <tissue evidence="3">Leaves</tissue>
    </source>
</reference>
<evidence type="ECO:0000313" key="2">
    <source>
        <dbReference type="EMBL" id="AES82492.1"/>
    </source>
</evidence>
<dbReference type="EMBL" id="PSQE01000007">
    <property type="protein sequence ID" value="RHN49271.1"/>
    <property type="molecule type" value="Genomic_DNA"/>
</dbReference>
<proteinExistence type="predicted"/>
<dbReference type="AlphaFoldDB" id="G7KYM4"/>
<feature type="transmembrane region" description="Helical" evidence="1">
    <location>
        <begin position="62"/>
        <end position="92"/>
    </location>
</feature>
<dbReference type="Proteomes" id="UP000002051">
    <property type="component" value="Unassembled WGS sequence"/>
</dbReference>
<keyword evidence="5" id="KW-1185">Reference proteome</keyword>
<keyword evidence="1" id="KW-0472">Membrane</keyword>
<reference evidence="4" key="3">
    <citation type="submission" date="2015-04" db="UniProtKB">
        <authorList>
            <consortium name="EnsemblPlants"/>
        </authorList>
    </citation>
    <scope>IDENTIFICATION</scope>
    <source>
        <strain evidence="4">cv. Jemalong A17</strain>
    </source>
</reference>
<protein>
    <submittedName>
        <fullName evidence="2">Transmembrane protein, putative</fullName>
    </submittedName>
</protein>
<dbReference type="EMBL" id="CM001223">
    <property type="protein sequence ID" value="AES82492.1"/>
    <property type="molecule type" value="Genomic_DNA"/>
</dbReference>
<gene>
    <name evidence="2" type="ordered locus">MTR_7g113350</name>
    <name evidence="3" type="ORF">MtrunA17_Chr7g0272731</name>
</gene>
<evidence type="ECO:0000313" key="4">
    <source>
        <dbReference type="EnsemblPlants" id="AES82492"/>
    </source>
</evidence>
<dbReference type="Gramene" id="rna44085">
    <property type="protein sequence ID" value="RHN49271.1"/>
    <property type="gene ID" value="gene44085"/>
</dbReference>
<accession>G7KYM4</accession>
<keyword evidence="1 2" id="KW-0812">Transmembrane</keyword>
<evidence type="ECO:0000313" key="3">
    <source>
        <dbReference type="EMBL" id="RHN49271.1"/>
    </source>
</evidence>
<keyword evidence="1" id="KW-1133">Transmembrane helix</keyword>
<reference evidence="6" key="4">
    <citation type="journal article" date="2018" name="Nat. Plants">
        <title>Whole-genome landscape of Medicago truncatula symbiotic genes.</title>
        <authorList>
            <person name="Pecrix Y."/>
            <person name="Staton S.E."/>
            <person name="Sallet E."/>
            <person name="Lelandais-Briere C."/>
            <person name="Moreau S."/>
            <person name="Carrere S."/>
            <person name="Blein T."/>
            <person name="Jardinaud M.F."/>
            <person name="Latrasse D."/>
            <person name="Zouine M."/>
            <person name="Zahm M."/>
            <person name="Kreplak J."/>
            <person name="Mayjonade B."/>
            <person name="Satge C."/>
            <person name="Perez M."/>
            <person name="Cauet S."/>
            <person name="Marande W."/>
            <person name="Chantry-Darmon C."/>
            <person name="Lopez-Roques C."/>
            <person name="Bouchez O."/>
            <person name="Berard A."/>
            <person name="Debelle F."/>
            <person name="Munos S."/>
            <person name="Bendahmane A."/>
            <person name="Berges H."/>
            <person name="Niebel A."/>
            <person name="Buitink J."/>
            <person name="Frugier F."/>
            <person name="Benhamed M."/>
            <person name="Crespi M."/>
            <person name="Gouzy J."/>
            <person name="Gamas P."/>
        </authorList>
    </citation>
    <scope>NUCLEOTIDE SEQUENCE [LARGE SCALE GENOMIC DNA]</scope>
    <source>
        <strain evidence="6">cv. Jemalong A17</strain>
    </source>
</reference>
<evidence type="ECO:0000313" key="5">
    <source>
        <dbReference type="Proteomes" id="UP000002051"/>
    </source>
</evidence>